<proteinExistence type="predicted"/>
<organism evidence="1 2">
    <name type="scientific">Rotaria magnacalcarata</name>
    <dbReference type="NCBI Taxonomy" id="392030"/>
    <lineage>
        <taxon>Eukaryota</taxon>
        <taxon>Metazoa</taxon>
        <taxon>Spiralia</taxon>
        <taxon>Gnathifera</taxon>
        <taxon>Rotifera</taxon>
        <taxon>Eurotatoria</taxon>
        <taxon>Bdelloidea</taxon>
        <taxon>Philodinida</taxon>
        <taxon>Philodinidae</taxon>
        <taxon>Rotaria</taxon>
    </lineage>
</organism>
<evidence type="ECO:0000313" key="2">
    <source>
        <dbReference type="Proteomes" id="UP000676336"/>
    </source>
</evidence>
<sequence length="41" mass="4994">MISHLEWQEPMKDFEWLASAEVLMKYHRVLNKNLSHPEKNL</sequence>
<protein>
    <submittedName>
        <fullName evidence="1">Uncharacterized protein</fullName>
    </submittedName>
</protein>
<accession>A0A8S3HN17</accession>
<gene>
    <name evidence="1" type="ORF">SMN809_LOCUS70559</name>
</gene>
<dbReference type="AlphaFoldDB" id="A0A8S3HN17"/>
<reference evidence="1" key="1">
    <citation type="submission" date="2021-02" db="EMBL/GenBank/DDBJ databases">
        <authorList>
            <person name="Nowell W R."/>
        </authorList>
    </citation>
    <scope>NUCLEOTIDE SEQUENCE</scope>
</reference>
<feature type="non-terminal residue" evidence="1">
    <location>
        <position position="41"/>
    </location>
</feature>
<comment type="caution">
    <text evidence="1">The sequence shown here is derived from an EMBL/GenBank/DDBJ whole genome shotgun (WGS) entry which is preliminary data.</text>
</comment>
<dbReference type="EMBL" id="CAJOBI010321731">
    <property type="protein sequence ID" value="CAF5186187.1"/>
    <property type="molecule type" value="Genomic_DNA"/>
</dbReference>
<name>A0A8S3HN17_9BILA</name>
<dbReference type="Proteomes" id="UP000676336">
    <property type="component" value="Unassembled WGS sequence"/>
</dbReference>
<evidence type="ECO:0000313" key="1">
    <source>
        <dbReference type="EMBL" id="CAF5186187.1"/>
    </source>
</evidence>